<evidence type="ECO:0000313" key="1">
    <source>
        <dbReference type="EMBL" id="GAL31332.1"/>
    </source>
</evidence>
<name>A0ABQ0JRE6_9VIBR</name>
<dbReference type="EMBL" id="BBMS01000151">
    <property type="protein sequence ID" value="GAL31332.1"/>
    <property type="molecule type" value="Genomic_DNA"/>
</dbReference>
<sequence>MEAIQGALSELPGVSAIYTQSYTDTNIEGLPTKLGTKDTNTLEQTMVAKSMVDGFWSNFYQTRWLRSVSRWR</sequence>
<accession>A0ABQ0JRE6</accession>
<evidence type="ECO:0000313" key="2">
    <source>
        <dbReference type="Proteomes" id="UP000029223"/>
    </source>
</evidence>
<protein>
    <submittedName>
        <fullName evidence="1">AttF / AttG component of AttEFGH ABC transport system</fullName>
    </submittedName>
</protein>
<proteinExistence type="predicted"/>
<comment type="caution">
    <text evidence="1">The sequence shown here is derived from an EMBL/GenBank/DDBJ whole genome shotgun (WGS) entry which is preliminary data.</text>
</comment>
<reference evidence="2" key="1">
    <citation type="submission" date="2014-09" db="EMBL/GenBank/DDBJ databases">
        <title>Vibrio variabilis JCM 19239. (C206) whole genome shotgun sequence.</title>
        <authorList>
            <person name="Sawabe T."/>
            <person name="Meirelles P."/>
            <person name="Nakanishi M."/>
            <person name="Sayaka M."/>
            <person name="Hattori M."/>
            <person name="Ohkuma M."/>
        </authorList>
    </citation>
    <scope>NUCLEOTIDE SEQUENCE [LARGE SCALE GENOMIC DNA]</scope>
    <source>
        <strain evidence="2">JCM 19239</strain>
    </source>
</reference>
<gene>
    <name evidence="1" type="ORF">JCM19239_7090</name>
</gene>
<keyword evidence="2" id="KW-1185">Reference proteome</keyword>
<organism evidence="1 2">
    <name type="scientific">Vibrio variabilis</name>
    <dbReference type="NCBI Taxonomy" id="990271"/>
    <lineage>
        <taxon>Bacteria</taxon>
        <taxon>Pseudomonadati</taxon>
        <taxon>Pseudomonadota</taxon>
        <taxon>Gammaproteobacteria</taxon>
        <taxon>Vibrionales</taxon>
        <taxon>Vibrionaceae</taxon>
        <taxon>Vibrio</taxon>
    </lineage>
</organism>
<reference evidence="2" key="2">
    <citation type="submission" date="2014-09" db="EMBL/GenBank/DDBJ databases">
        <authorList>
            <consortium name="NBRP consortium"/>
            <person name="Sawabe T."/>
            <person name="Meirelles P."/>
            <person name="Nakanishi M."/>
            <person name="Sayaka M."/>
            <person name="Hattori M."/>
            <person name="Ohkuma M."/>
        </authorList>
    </citation>
    <scope>NUCLEOTIDE SEQUENCE [LARGE SCALE GENOMIC DNA]</scope>
    <source>
        <strain evidence="2">JCM 19239</strain>
    </source>
</reference>
<dbReference type="Proteomes" id="UP000029223">
    <property type="component" value="Unassembled WGS sequence"/>
</dbReference>